<dbReference type="AlphaFoldDB" id="A0A840L8U5"/>
<reference evidence="2 3" key="1">
    <citation type="submission" date="2020-08" db="EMBL/GenBank/DDBJ databases">
        <title>Functional genomics of gut bacteria from endangered species of beetles.</title>
        <authorList>
            <person name="Carlos-Shanley C."/>
        </authorList>
    </citation>
    <scope>NUCLEOTIDE SEQUENCE [LARGE SCALE GENOMIC DNA]</scope>
    <source>
        <strain evidence="2 3">S00239</strain>
    </source>
</reference>
<dbReference type="RefSeq" id="WP_184297103.1">
    <property type="nucleotide sequence ID" value="NZ_JACHLP010000002.1"/>
</dbReference>
<name>A0A840L8U5_9BURK</name>
<evidence type="ECO:0000256" key="1">
    <source>
        <dbReference type="SAM" id="Phobius"/>
    </source>
</evidence>
<keyword evidence="1" id="KW-0472">Membrane</keyword>
<gene>
    <name evidence="2" type="ORF">HNP55_001143</name>
</gene>
<keyword evidence="1" id="KW-1133">Transmembrane helix</keyword>
<evidence type="ECO:0000313" key="2">
    <source>
        <dbReference type="EMBL" id="MBB4842628.1"/>
    </source>
</evidence>
<keyword evidence="3" id="KW-1185">Reference proteome</keyword>
<sequence length="61" mass="6778">MSKPARRRQGGQASVEYVVVCLALVLALGLSMLTDESVLKQLIEAFRLAYKKISFALSFPY</sequence>
<proteinExistence type="predicted"/>
<dbReference type="Proteomes" id="UP000562027">
    <property type="component" value="Unassembled WGS sequence"/>
</dbReference>
<comment type="caution">
    <text evidence="2">The sequence shown here is derived from an EMBL/GenBank/DDBJ whole genome shotgun (WGS) entry which is preliminary data.</text>
</comment>
<dbReference type="EMBL" id="JACHLP010000002">
    <property type="protein sequence ID" value="MBB4842628.1"/>
    <property type="molecule type" value="Genomic_DNA"/>
</dbReference>
<protein>
    <submittedName>
        <fullName evidence="2">Uncharacterized protein (UPF0333 family)</fullName>
    </submittedName>
</protein>
<feature type="transmembrane region" description="Helical" evidence="1">
    <location>
        <begin position="12"/>
        <end position="33"/>
    </location>
</feature>
<organism evidence="2 3">
    <name type="scientific">Roseateles oligotrophus</name>
    <dbReference type="NCBI Taxonomy" id="1769250"/>
    <lineage>
        <taxon>Bacteria</taxon>
        <taxon>Pseudomonadati</taxon>
        <taxon>Pseudomonadota</taxon>
        <taxon>Betaproteobacteria</taxon>
        <taxon>Burkholderiales</taxon>
        <taxon>Sphaerotilaceae</taxon>
        <taxon>Roseateles</taxon>
    </lineage>
</organism>
<keyword evidence="1" id="KW-0812">Transmembrane</keyword>
<accession>A0A840L8U5</accession>
<evidence type="ECO:0000313" key="3">
    <source>
        <dbReference type="Proteomes" id="UP000562027"/>
    </source>
</evidence>